<dbReference type="Pfam" id="PF08344">
    <property type="entry name" value="TRP_2"/>
    <property type="match status" value="1"/>
</dbReference>
<feature type="domain" description="Transient receptor ion channel" evidence="5">
    <location>
        <begin position="214"/>
        <end position="276"/>
    </location>
</feature>
<keyword evidence="6" id="KW-1185">Reference proteome</keyword>
<dbReference type="InterPro" id="IPR036770">
    <property type="entry name" value="Ankyrin_rpt-contain_sf"/>
</dbReference>
<keyword evidence="1" id="KW-0813">Transport</keyword>
<dbReference type="SMART" id="SM00248">
    <property type="entry name" value="ANK"/>
    <property type="match status" value="2"/>
</dbReference>
<dbReference type="PANTHER" id="PTHR10117:SF54">
    <property type="entry name" value="TRANSIENT RECEPTOR POTENTIAL-GAMMA PROTEIN"/>
    <property type="match status" value="1"/>
</dbReference>
<organism evidence="6 7">
    <name type="scientific">Aplysia californica</name>
    <name type="common">California sea hare</name>
    <dbReference type="NCBI Taxonomy" id="6500"/>
    <lineage>
        <taxon>Eukaryota</taxon>
        <taxon>Metazoa</taxon>
        <taxon>Spiralia</taxon>
        <taxon>Lophotrochozoa</taxon>
        <taxon>Mollusca</taxon>
        <taxon>Gastropoda</taxon>
        <taxon>Heterobranchia</taxon>
        <taxon>Euthyneura</taxon>
        <taxon>Tectipleura</taxon>
        <taxon>Aplysiida</taxon>
        <taxon>Aplysioidea</taxon>
        <taxon>Aplysiidae</taxon>
        <taxon>Aplysia</taxon>
    </lineage>
</organism>
<keyword evidence="3" id="KW-0406">Ion transport</keyword>
<keyword evidence="4" id="KW-0407">Ion channel</keyword>
<keyword evidence="2" id="KW-0677">Repeat</keyword>
<evidence type="ECO:0000256" key="1">
    <source>
        <dbReference type="ARBA" id="ARBA00022448"/>
    </source>
</evidence>
<dbReference type="InterPro" id="IPR002153">
    <property type="entry name" value="TRPC_channel"/>
</dbReference>
<dbReference type="Pfam" id="PF00023">
    <property type="entry name" value="Ank"/>
    <property type="match status" value="1"/>
</dbReference>
<evidence type="ECO:0000256" key="3">
    <source>
        <dbReference type="ARBA" id="ARBA00023065"/>
    </source>
</evidence>
<dbReference type="PANTHER" id="PTHR10117">
    <property type="entry name" value="TRANSIENT RECEPTOR POTENTIAL CHANNEL"/>
    <property type="match status" value="1"/>
</dbReference>
<proteinExistence type="predicted"/>
<reference evidence="7" key="1">
    <citation type="submission" date="2025-08" db="UniProtKB">
        <authorList>
            <consortium name="RefSeq"/>
        </authorList>
    </citation>
    <scope>IDENTIFICATION</scope>
</reference>
<dbReference type="RefSeq" id="XP_035827540.1">
    <property type="nucleotide sequence ID" value="XM_035971647.1"/>
</dbReference>
<protein>
    <submittedName>
        <fullName evidence="7">Short transient receptor potential channel 3</fullName>
    </submittedName>
</protein>
<evidence type="ECO:0000313" key="7">
    <source>
        <dbReference type="RefSeq" id="XP_035827540.1"/>
    </source>
</evidence>
<dbReference type="Gene3D" id="1.25.40.20">
    <property type="entry name" value="Ankyrin repeat-containing domain"/>
    <property type="match status" value="1"/>
</dbReference>
<keyword evidence="7" id="KW-0675">Receptor</keyword>
<evidence type="ECO:0000313" key="6">
    <source>
        <dbReference type="Proteomes" id="UP000694888"/>
    </source>
</evidence>
<dbReference type="Proteomes" id="UP000694888">
    <property type="component" value="Unplaced"/>
</dbReference>
<evidence type="ECO:0000256" key="2">
    <source>
        <dbReference type="ARBA" id="ARBA00022737"/>
    </source>
</evidence>
<sequence>MVIERERATMAKTLGSCIVYNNSPYSSPSRGLDYGTADKRASAMPSQGSLFTNFEDVQLTDEERVFLNAAYLGDVGIVRQSLEDSLESSLNVNCVDYMGRNALHLAIDSEKLDVIEILLDNLSFNCIEEALLHAISKGGTKIVKIIIEHPNFMAGEDKLRRMGGGDAFFRLEEKSQFPPDITPLILAAHYNNHEIIQMFLSRNHTIEKPHPISCKCQDCVTKQNYDSLKRSRSRLNAYRALASPAYMALSSPDPIMTTFELRQEMMKLAEVEKEFKVSLLTYFEPLVSRVGGCSGVVHSLNCFRVSAFLVSFLLAKLWTLFQSASDPSLRARELRAPQTQSVIIRRLQGYYHKSPSPCSVGVISLA</sequence>
<name>A0ABM1VYP7_APLCA</name>
<dbReference type="SMART" id="SM01420">
    <property type="entry name" value="TRP_2"/>
    <property type="match status" value="1"/>
</dbReference>
<accession>A0ABM1VYP7</accession>
<dbReference type="SUPFAM" id="SSF48403">
    <property type="entry name" value="Ankyrin repeat"/>
    <property type="match status" value="1"/>
</dbReference>
<dbReference type="GeneID" id="101860518"/>
<gene>
    <name evidence="7" type="primary">LOC101860518</name>
</gene>
<dbReference type="InterPro" id="IPR013555">
    <property type="entry name" value="TRP_dom"/>
</dbReference>
<evidence type="ECO:0000259" key="5">
    <source>
        <dbReference type="SMART" id="SM01420"/>
    </source>
</evidence>
<evidence type="ECO:0000256" key="4">
    <source>
        <dbReference type="ARBA" id="ARBA00023303"/>
    </source>
</evidence>
<dbReference type="InterPro" id="IPR002110">
    <property type="entry name" value="Ankyrin_rpt"/>
</dbReference>